<dbReference type="PANTHER" id="PTHR43065:SF47">
    <property type="match status" value="1"/>
</dbReference>
<dbReference type="SUPFAM" id="SSF55874">
    <property type="entry name" value="ATPase domain of HSP90 chaperone/DNA topoisomerase II/histidine kinase"/>
    <property type="match status" value="1"/>
</dbReference>
<dbReference type="InterPro" id="IPR005467">
    <property type="entry name" value="His_kinase_dom"/>
</dbReference>
<dbReference type="OrthoDB" id="9812260at2"/>
<feature type="domain" description="Histidine kinase" evidence="6">
    <location>
        <begin position="280"/>
        <end position="511"/>
    </location>
</feature>
<dbReference type="EMBL" id="CP051152">
    <property type="protein sequence ID" value="QJQ07064.1"/>
    <property type="molecule type" value="Genomic_DNA"/>
</dbReference>
<dbReference type="InterPro" id="IPR004358">
    <property type="entry name" value="Sig_transdc_His_kin-like_C"/>
</dbReference>
<dbReference type="Pfam" id="PF02518">
    <property type="entry name" value="HATPase_c"/>
    <property type="match status" value="1"/>
</dbReference>
<dbReference type="PANTHER" id="PTHR43065">
    <property type="entry name" value="SENSOR HISTIDINE KINASE"/>
    <property type="match status" value="1"/>
</dbReference>
<dbReference type="PRINTS" id="PR00344">
    <property type="entry name" value="BCTRLSENSOR"/>
</dbReference>
<dbReference type="Gene3D" id="1.10.287.130">
    <property type="match status" value="1"/>
</dbReference>
<feature type="coiled-coil region" evidence="4">
    <location>
        <begin position="219"/>
        <end position="250"/>
    </location>
</feature>
<dbReference type="GO" id="GO:0000155">
    <property type="term" value="F:phosphorelay sensor kinase activity"/>
    <property type="evidence" value="ECO:0007669"/>
    <property type="project" value="InterPro"/>
</dbReference>
<evidence type="ECO:0000256" key="5">
    <source>
        <dbReference type="SAM" id="Phobius"/>
    </source>
</evidence>
<dbReference type="InterPro" id="IPR003661">
    <property type="entry name" value="HisK_dim/P_dom"/>
</dbReference>
<evidence type="ECO:0000313" key="7">
    <source>
        <dbReference type="EMBL" id="QJQ07064.1"/>
    </source>
</evidence>
<dbReference type="Proteomes" id="UP000274350">
    <property type="component" value="Chromosome"/>
</dbReference>
<dbReference type="EC" id="2.7.13.3" evidence="2"/>
<keyword evidence="8" id="KW-1185">Reference proteome</keyword>
<dbReference type="KEGG" id="upi:EJG51_015865"/>
<protein>
    <recommendedName>
        <fullName evidence="2">histidine kinase</fullName>
        <ecNumber evidence="2">2.7.13.3</ecNumber>
    </recommendedName>
</protein>
<dbReference type="SUPFAM" id="SSF47384">
    <property type="entry name" value="Homodimeric domain of signal transducing histidine kinase"/>
    <property type="match status" value="1"/>
</dbReference>
<name>A0A6M4A7B8_9BURK</name>
<evidence type="ECO:0000256" key="2">
    <source>
        <dbReference type="ARBA" id="ARBA00012438"/>
    </source>
</evidence>
<keyword evidence="5" id="KW-1133">Transmembrane helix</keyword>
<dbReference type="CDD" id="cd00082">
    <property type="entry name" value="HisKA"/>
    <property type="match status" value="1"/>
</dbReference>
<keyword evidence="5" id="KW-0812">Transmembrane</keyword>
<accession>A0A6M4A7B8</accession>
<keyword evidence="3" id="KW-0597">Phosphoprotein</keyword>
<evidence type="ECO:0000256" key="3">
    <source>
        <dbReference type="ARBA" id="ARBA00022553"/>
    </source>
</evidence>
<gene>
    <name evidence="7" type="ORF">EJG51_015865</name>
</gene>
<dbReference type="PROSITE" id="PS50109">
    <property type="entry name" value="HIS_KIN"/>
    <property type="match status" value="1"/>
</dbReference>
<evidence type="ECO:0000256" key="4">
    <source>
        <dbReference type="SAM" id="Coils"/>
    </source>
</evidence>
<dbReference type="Gene3D" id="3.30.565.10">
    <property type="entry name" value="Histidine kinase-like ATPase, C-terminal domain"/>
    <property type="match status" value="1"/>
</dbReference>
<dbReference type="AlphaFoldDB" id="A0A6M4A7B8"/>
<organism evidence="7 8">
    <name type="scientific">Undibacterium piscinae</name>
    <dbReference type="NCBI Taxonomy" id="2495591"/>
    <lineage>
        <taxon>Bacteria</taxon>
        <taxon>Pseudomonadati</taxon>
        <taxon>Pseudomonadota</taxon>
        <taxon>Betaproteobacteria</taxon>
        <taxon>Burkholderiales</taxon>
        <taxon>Oxalobacteraceae</taxon>
        <taxon>Undibacterium</taxon>
    </lineage>
</organism>
<evidence type="ECO:0000259" key="6">
    <source>
        <dbReference type="PROSITE" id="PS50109"/>
    </source>
</evidence>
<dbReference type="InterPro" id="IPR036890">
    <property type="entry name" value="HATPase_C_sf"/>
</dbReference>
<feature type="transmembrane region" description="Helical" evidence="5">
    <location>
        <begin position="12"/>
        <end position="31"/>
    </location>
</feature>
<proteinExistence type="predicted"/>
<dbReference type="InterPro" id="IPR003594">
    <property type="entry name" value="HATPase_dom"/>
</dbReference>
<evidence type="ECO:0000313" key="8">
    <source>
        <dbReference type="Proteomes" id="UP000274350"/>
    </source>
</evidence>
<comment type="catalytic activity">
    <reaction evidence="1">
        <text>ATP + protein L-histidine = ADP + protein N-phospho-L-histidine.</text>
        <dbReference type="EC" id="2.7.13.3"/>
    </reaction>
</comment>
<sequence>MTKIKIKVITSYCLFLALLISIAGFGIYSVATLRAANHQIIHREVAIGIAAQDLRFSISRIRQKEKSLFISVGREFDPQRDDHSSQEIEGFNLYLTRLIEDIDKLSRLPIPEQSASFTVTMKAETTRYQNEVNAIFNDIANGKITTARQADDRLIPFKKLIRDNRDGIQEILTYSKKNLQAATISLEETSKEIEHAIIFLAALATFLGLFAAIYTSRQIARAEQTNNRLKDELEQRVKERTQALEQSNLNLSQTLKYLEGAKDELVRNEKLVSLGSLVAGIAHELNTPIGIAVLTASTLHDEAKEFKQVMEQGISRSALKHYVDHNIEGMSLISGNLGRAAHLIGSFKELSVDQTSERRRNFSLGEVIDEIVLSLGPSLKSTSHRIAIEIPRDITMDGYPGPLGQVCINLINNALIHGLDGKPNGTILIQACEIDHEYVQLTLSDNGKGMSKEVAHHVFDPFFSTKMGQGGSGLGMHIVYSIITKYFGGKIHLETELGQGSRWILMLKKSAPAFPGTSTN</sequence>
<reference evidence="7 8" key="1">
    <citation type="journal article" date="2019" name="Int. J. Syst. Evol. Microbiol.">
        <title>Undibacterium piscinae sp. nov., isolated from Korean shiner intestine.</title>
        <authorList>
            <person name="Lee S.Y."/>
            <person name="Kang W."/>
            <person name="Kim P.S."/>
            <person name="Kim H.S."/>
            <person name="Sung H."/>
            <person name="Shin N.R."/>
            <person name="Whon T.W."/>
            <person name="Yun J.H."/>
            <person name="Lee J.Y."/>
            <person name="Lee J.Y."/>
            <person name="Jung M.J."/>
            <person name="Jeong Y.S."/>
            <person name="Tak E.J."/>
            <person name="Han J.E."/>
            <person name="Hyun D.W."/>
            <person name="Kang M.S."/>
            <person name="Lee K.E."/>
            <person name="Lee B.H."/>
            <person name="Bae J.W."/>
        </authorList>
    </citation>
    <scope>NUCLEOTIDE SEQUENCE [LARGE SCALE GENOMIC DNA]</scope>
    <source>
        <strain evidence="7 8">S11R28</strain>
    </source>
</reference>
<keyword evidence="4" id="KW-0175">Coiled coil</keyword>
<evidence type="ECO:0000256" key="1">
    <source>
        <dbReference type="ARBA" id="ARBA00000085"/>
    </source>
</evidence>
<dbReference type="SMART" id="SM00387">
    <property type="entry name" value="HATPase_c"/>
    <property type="match status" value="1"/>
</dbReference>
<keyword evidence="5" id="KW-0472">Membrane</keyword>
<dbReference type="InterPro" id="IPR036097">
    <property type="entry name" value="HisK_dim/P_sf"/>
</dbReference>